<dbReference type="KEGG" id="cvc:BKX93_22325"/>
<proteinExistence type="predicted"/>
<dbReference type="Gene3D" id="3.40.50.1000">
    <property type="entry name" value="HAD superfamily/HAD-like"/>
    <property type="match status" value="1"/>
</dbReference>
<evidence type="ECO:0000313" key="2">
    <source>
        <dbReference type="Proteomes" id="UP000178776"/>
    </source>
</evidence>
<dbReference type="GO" id="GO:0006281">
    <property type="term" value="P:DNA repair"/>
    <property type="evidence" value="ECO:0007669"/>
    <property type="project" value="TreeGrafter"/>
</dbReference>
<dbReference type="GO" id="GO:0005829">
    <property type="term" value="C:cytosol"/>
    <property type="evidence" value="ECO:0007669"/>
    <property type="project" value="TreeGrafter"/>
</dbReference>
<reference evidence="1 2" key="1">
    <citation type="submission" date="2016-10" db="EMBL/GenBank/DDBJ databases">
        <title>Chromobacterium muskegensis sp. nov., an insecticidal bacterium isolated from Sphagnum bogs.</title>
        <authorList>
            <person name="Sparks M.E."/>
            <person name="Blackburn M.B."/>
            <person name="Gundersen-Rindal D.E."/>
            <person name="Mitchell A."/>
            <person name="Farrar R."/>
            <person name="Kuhar D."/>
        </authorList>
    </citation>
    <scope>NUCLEOTIDE SEQUENCE [LARGE SCALE GENOMIC DNA]</scope>
    <source>
        <strain evidence="1 2">21-1</strain>
    </source>
</reference>
<keyword evidence="1" id="KW-0378">Hydrolase</keyword>
<protein>
    <submittedName>
        <fullName evidence="1">HAD family hydrolase</fullName>
    </submittedName>
</protein>
<dbReference type="Pfam" id="PF13419">
    <property type="entry name" value="HAD_2"/>
    <property type="match status" value="1"/>
</dbReference>
<dbReference type="SFLD" id="SFLDG01129">
    <property type="entry name" value="C1.5:_HAD__Beta-PGM__Phosphata"/>
    <property type="match status" value="1"/>
</dbReference>
<dbReference type="PANTHER" id="PTHR43434">
    <property type="entry name" value="PHOSPHOGLYCOLATE PHOSPHATASE"/>
    <property type="match status" value="1"/>
</dbReference>
<name>A0A1D9LMG5_9NEIS</name>
<dbReference type="AlphaFoldDB" id="A0A1D9LMG5"/>
<dbReference type="InterPro" id="IPR023214">
    <property type="entry name" value="HAD_sf"/>
</dbReference>
<dbReference type="InterPro" id="IPR036412">
    <property type="entry name" value="HAD-like_sf"/>
</dbReference>
<dbReference type="InterPro" id="IPR041492">
    <property type="entry name" value="HAD_2"/>
</dbReference>
<accession>A0A1D9LMG5</accession>
<evidence type="ECO:0000313" key="1">
    <source>
        <dbReference type="EMBL" id="AOZ52477.1"/>
    </source>
</evidence>
<dbReference type="PANTHER" id="PTHR43434:SF24">
    <property type="entry name" value="HYDROLASE-RELATED"/>
    <property type="match status" value="1"/>
</dbReference>
<dbReference type="InterPro" id="IPR050155">
    <property type="entry name" value="HAD-like_hydrolase_sf"/>
</dbReference>
<dbReference type="InterPro" id="IPR023198">
    <property type="entry name" value="PGP-like_dom2"/>
</dbReference>
<dbReference type="SUPFAM" id="SSF56784">
    <property type="entry name" value="HAD-like"/>
    <property type="match status" value="1"/>
</dbReference>
<dbReference type="EMBL" id="CP017707">
    <property type="protein sequence ID" value="AOZ52477.1"/>
    <property type="molecule type" value="Genomic_DNA"/>
</dbReference>
<dbReference type="NCBIfam" id="TIGR01549">
    <property type="entry name" value="HAD-SF-IA-v1"/>
    <property type="match status" value="1"/>
</dbReference>
<dbReference type="InterPro" id="IPR006439">
    <property type="entry name" value="HAD-SF_hydro_IA"/>
</dbReference>
<organism evidence="1 2">
    <name type="scientific">Chromobacterium vaccinii</name>
    <dbReference type="NCBI Taxonomy" id="1108595"/>
    <lineage>
        <taxon>Bacteria</taxon>
        <taxon>Pseudomonadati</taxon>
        <taxon>Pseudomonadota</taxon>
        <taxon>Betaproteobacteria</taxon>
        <taxon>Neisseriales</taxon>
        <taxon>Chromobacteriaceae</taxon>
        <taxon>Chromobacterium</taxon>
    </lineage>
</organism>
<dbReference type="NCBIfam" id="TIGR01509">
    <property type="entry name" value="HAD-SF-IA-v3"/>
    <property type="match status" value="1"/>
</dbReference>
<sequence length="219" mass="23753">MMREYDLVVFDWDGTLMDSTAHIVNAIQQACRDLALPVPGREAASHVIGLRLAEAMQQFCPPDQAGRLPELVDAFRRHYQSGLDRVTLFDAARDTLEAIRACGAFVAIATGSSRAGLDRALAAAGIKNLFDATRTVDECHSKPHPDMLLQLTDLFGVALDRTVMVGDTSHDLLMARNAGSHGVGISHGAHDSAELISCEPRVIVHSLSELSSWLLPRLC</sequence>
<dbReference type="SFLD" id="SFLDG01135">
    <property type="entry name" value="C1.5.6:_HAD__Beta-PGM__Phospha"/>
    <property type="match status" value="1"/>
</dbReference>
<gene>
    <name evidence="1" type="ORF">BKX93_22325</name>
</gene>
<dbReference type="Gene3D" id="1.10.150.240">
    <property type="entry name" value="Putative phosphatase, domain 2"/>
    <property type="match status" value="1"/>
</dbReference>
<dbReference type="SFLD" id="SFLDS00003">
    <property type="entry name" value="Haloacid_Dehalogenase"/>
    <property type="match status" value="1"/>
</dbReference>
<dbReference type="GO" id="GO:0008967">
    <property type="term" value="F:phosphoglycolate phosphatase activity"/>
    <property type="evidence" value="ECO:0007669"/>
    <property type="project" value="TreeGrafter"/>
</dbReference>
<dbReference type="STRING" id="1108595.BKX93_22325"/>
<dbReference type="Proteomes" id="UP000178776">
    <property type="component" value="Chromosome"/>
</dbReference>